<keyword evidence="3" id="KW-1185">Reference proteome</keyword>
<dbReference type="SUPFAM" id="SSF51294">
    <property type="entry name" value="Hedgehog/intein (Hint) domain"/>
    <property type="match status" value="1"/>
</dbReference>
<dbReference type="EMBL" id="FMJB01000047">
    <property type="protein sequence ID" value="SCM67709.1"/>
    <property type="molecule type" value="Genomic_DNA"/>
</dbReference>
<dbReference type="Proteomes" id="UP000184085">
    <property type="component" value="Unassembled WGS sequence"/>
</dbReference>
<dbReference type="Gene3D" id="2.170.16.10">
    <property type="entry name" value="Hedgehog/Intein (Hint) domain"/>
    <property type="match status" value="1"/>
</dbReference>
<sequence>MSTTFNAIYLGQHALIDPTEGNYNAENAGALVGMTFGGENDALVNDFVEIAPAGFTGDYYNQDNWEATEPFTVDGTNQANFDAIVAYNATITYVDGTTADMVVAVFQDTNGETYMAPFSSAGPSQDQLEVKPIRSLTLNSVNKSDYNGMTADRQTWNYAVCFTAGTLIETATGERPVETLRAGDLVKTVDHGLQPLRWIGKKQVEASGAFAPVRFAAGAMGNKRAISLSQQHRVLLSGWQTELVSGAREALTAAKNLVNGSDIILQAGGSVTYVHLLFDRHEIIHAEGMPSESFHPGDKSWSMLSRASQSEIIALFPEIRFFGADGFGEVARPVLRGYEAKLVQSMLKPKTDATTPALMH</sequence>
<feature type="domain" description="Hedgehog/Intein (Hint)" evidence="1">
    <location>
        <begin position="160"/>
        <end position="298"/>
    </location>
</feature>
<dbReference type="RefSeq" id="WP_072706346.1">
    <property type="nucleotide sequence ID" value="NZ_FMJB01000047.1"/>
</dbReference>
<evidence type="ECO:0000313" key="3">
    <source>
        <dbReference type="Proteomes" id="UP000184085"/>
    </source>
</evidence>
<protein>
    <submittedName>
        <fullName evidence="2">Putative type I secretion target repeat protein</fullName>
    </submittedName>
</protein>
<reference evidence="3" key="1">
    <citation type="submission" date="2016-09" db="EMBL/GenBank/DDBJ databases">
        <authorList>
            <person name="Wibberg D."/>
        </authorList>
    </citation>
    <scope>NUCLEOTIDE SEQUENCE [LARGE SCALE GENOMIC DNA]</scope>
</reference>
<name>A0A1M4MYR3_9RHOB</name>
<dbReference type="Pfam" id="PF13403">
    <property type="entry name" value="Hint_2"/>
    <property type="match status" value="1"/>
</dbReference>
<organism evidence="2 3">
    <name type="scientific">Donghicola eburneus</name>
    <dbReference type="NCBI Taxonomy" id="393278"/>
    <lineage>
        <taxon>Bacteria</taxon>
        <taxon>Pseudomonadati</taxon>
        <taxon>Pseudomonadota</taxon>
        <taxon>Alphaproteobacteria</taxon>
        <taxon>Rhodobacterales</taxon>
        <taxon>Roseobacteraceae</taxon>
        <taxon>Donghicola</taxon>
    </lineage>
</organism>
<accession>A0A1M4MYR3</accession>
<evidence type="ECO:0000259" key="1">
    <source>
        <dbReference type="Pfam" id="PF13403"/>
    </source>
</evidence>
<proteinExistence type="predicted"/>
<dbReference type="AlphaFoldDB" id="A0A1M4MYR3"/>
<gene>
    <name evidence="2" type="ORF">KARMA_1913</name>
</gene>
<dbReference type="InterPro" id="IPR036844">
    <property type="entry name" value="Hint_dom_sf"/>
</dbReference>
<dbReference type="InterPro" id="IPR028992">
    <property type="entry name" value="Hedgehog/Intein_dom"/>
</dbReference>
<evidence type="ECO:0000313" key="2">
    <source>
        <dbReference type="EMBL" id="SCM67709.1"/>
    </source>
</evidence>